<dbReference type="Proteomes" id="UP000821866">
    <property type="component" value="Chromosome 1"/>
</dbReference>
<dbReference type="AlphaFoldDB" id="A0A9J6F077"/>
<feature type="compositionally biased region" description="Basic and acidic residues" evidence="1">
    <location>
        <begin position="50"/>
        <end position="65"/>
    </location>
</feature>
<dbReference type="Gene3D" id="1.10.720.10">
    <property type="match status" value="1"/>
</dbReference>
<keyword evidence="4" id="KW-1185">Reference proteome</keyword>
<protein>
    <recommendedName>
        <fullName evidence="2">Rho termination factor-like N-terminal domain-containing protein</fullName>
    </recommendedName>
</protein>
<organism evidence="3 4">
    <name type="scientific">Rhipicephalus microplus</name>
    <name type="common">Cattle tick</name>
    <name type="synonym">Boophilus microplus</name>
    <dbReference type="NCBI Taxonomy" id="6941"/>
    <lineage>
        <taxon>Eukaryota</taxon>
        <taxon>Metazoa</taxon>
        <taxon>Ecdysozoa</taxon>
        <taxon>Arthropoda</taxon>
        <taxon>Chelicerata</taxon>
        <taxon>Arachnida</taxon>
        <taxon>Acari</taxon>
        <taxon>Parasitiformes</taxon>
        <taxon>Ixodida</taxon>
        <taxon>Ixodoidea</taxon>
        <taxon>Ixodidae</taxon>
        <taxon>Rhipicephalinae</taxon>
        <taxon>Rhipicephalus</taxon>
        <taxon>Boophilus</taxon>
    </lineage>
</organism>
<dbReference type="GO" id="GO:0006353">
    <property type="term" value="P:DNA-templated transcription termination"/>
    <property type="evidence" value="ECO:0007669"/>
    <property type="project" value="InterPro"/>
</dbReference>
<evidence type="ECO:0000313" key="3">
    <source>
        <dbReference type="EMBL" id="KAH8040130.1"/>
    </source>
</evidence>
<dbReference type="SUPFAM" id="SSF68912">
    <property type="entry name" value="Rho N-terminal domain-like"/>
    <property type="match status" value="1"/>
</dbReference>
<comment type="caution">
    <text evidence="3">The sequence shown here is derived from an EMBL/GenBank/DDBJ whole genome shotgun (WGS) entry which is preliminary data.</text>
</comment>
<dbReference type="EMBL" id="JABSTU010000001">
    <property type="protein sequence ID" value="KAH8040130.1"/>
    <property type="molecule type" value="Genomic_DNA"/>
</dbReference>
<feature type="region of interest" description="Disordered" evidence="1">
    <location>
        <begin position="40"/>
        <end position="65"/>
    </location>
</feature>
<gene>
    <name evidence="3" type="ORF">HPB51_009386</name>
</gene>
<evidence type="ECO:0000259" key="2">
    <source>
        <dbReference type="SMART" id="SM00959"/>
    </source>
</evidence>
<sequence>MNFKGLKKPELLELARELGLQIAETKRKQEIIDAIERTGAEDEELSECSEDIKQRKEEQRLREEKEEKERIDRLEMKRLEVELANAQSTNRASPVAQERER</sequence>
<reference evidence="3" key="2">
    <citation type="submission" date="2021-09" db="EMBL/GenBank/DDBJ databases">
        <authorList>
            <person name="Jia N."/>
            <person name="Wang J."/>
            <person name="Shi W."/>
            <person name="Du L."/>
            <person name="Sun Y."/>
            <person name="Zhan W."/>
            <person name="Jiang J."/>
            <person name="Wang Q."/>
            <person name="Zhang B."/>
            <person name="Ji P."/>
            <person name="Sakyi L.B."/>
            <person name="Cui X."/>
            <person name="Yuan T."/>
            <person name="Jiang B."/>
            <person name="Yang W."/>
            <person name="Lam T.T.-Y."/>
            <person name="Chang Q."/>
            <person name="Ding S."/>
            <person name="Wang X."/>
            <person name="Zhu J."/>
            <person name="Ruan X."/>
            <person name="Zhao L."/>
            <person name="Wei J."/>
            <person name="Que T."/>
            <person name="Du C."/>
            <person name="Cheng J."/>
            <person name="Dai P."/>
            <person name="Han X."/>
            <person name="Huang E."/>
            <person name="Gao Y."/>
            <person name="Liu J."/>
            <person name="Shao H."/>
            <person name="Ye R."/>
            <person name="Li L."/>
            <person name="Wei W."/>
            <person name="Wang X."/>
            <person name="Wang C."/>
            <person name="Huo Q."/>
            <person name="Li W."/>
            <person name="Guo W."/>
            <person name="Chen H."/>
            <person name="Chen S."/>
            <person name="Zhou L."/>
            <person name="Zhou L."/>
            <person name="Ni X."/>
            <person name="Tian J."/>
            <person name="Zhou Y."/>
            <person name="Sheng Y."/>
            <person name="Liu T."/>
            <person name="Pan Y."/>
            <person name="Xia L."/>
            <person name="Li J."/>
            <person name="Zhao F."/>
            <person name="Cao W."/>
        </authorList>
    </citation>
    <scope>NUCLEOTIDE SEQUENCE</scope>
    <source>
        <strain evidence="3">Rmic-2018</strain>
        <tissue evidence="3">Larvae</tissue>
    </source>
</reference>
<feature type="region of interest" description="Disordered" evidence="1">
    <location>
        <begin position="82"/>
        <end position="101"/>
    </location>
</feature>
<name>A0A9J6F077_RHIMP</name>
<feature type="domain" description="Rho termination factor-like N-terminal" evidence="2">
    <location>
        <begin position="2"/>
        <end position="44"/>
    </location>
</feature>
<accession>A0A9J6F077</accession>
<reference evidence="3" key="1">
    <citation type="journal article" date="2020" name="Cell">
        <title>Large-Scale Comparative Analyses of Tick Genomes Elucidate Their Genetic Diversity and Vector Capacities.</title>
        <authorList>
            <consortium name="Tick Genome and Microbiome Consortium (TIGMIC)"/>
            <person name="Jia N."/>
            <person name="Wang J."/>
            <person name="Shi W."/>
            <person name="Du L."/>
            <person name="Sun Y."/>
            <person name="Zhan W."/>
            <person name="Jiang J.F."/>
            <person name="Wang Q."/>
            <person name="Zhang B."/>
            <person name="Ji P."/>
            <person name="Bell-Sakyi L."/>
            <person name="Cui X.M."/>
            <person name="Yuan T.T."/>
            <person name="Jiang B.G."/>
            <person name="Yang W.F."/>
            <person name="Lam T.T."/>
            <person name="Chang Q.C."/>
            <person name="Ding S.J."/>
            <person name="Wang X.J."/>
            <person name="Zhu J.G."/>
            <person name="Ruan X.D."/>
            <person name="Zhao L."/>
            <person name="Wei J.T."/>
            <person name="Ye R.Z."/>
            <person name="Que T.C."/>
            <person name="Du C.H."/>
            <person name="Zhou Y.H."/>
            <person name="Cheng J.X."/>
            <person name="Dai P.F."/>
            <person name="Guo W.B."/>
            <person name="Han X.H."/>
            <person name="Huang E.J."/>
            <person name="Li L.F."/>
            <person name="Wei W."/>
            <person name="Gao Y.C."/>
            <person name="Liu J.Z."/>
            <person name="Shao H.Z."/>
            <person name="Wang X."/>
            <person name="Wang C.C."/>
            <person name="Yang T.C."/>
            <person name="Huo Q.B."/>
            <person name="Li W."/>
            <person name="Chen H.Y."/>
            <person name="Chen S.E."/>
            <person name="Zhou L.G."/>
            <person name="Ni X.B."/>
            <person name="Tian J.H."/>
            <person name="Sheng Y."/>
            <person name="Liu T."/>
            <person name="Pan Y.S."/>
            <person name="Xia L.Y."/>
            <person name="Li J."/>
            <person name="Zhao F."/>
            <person name="Cao W.C."/>
        </authorList>
    </citation>
    <scope>NUCLEOTIDE SEQUENCE</scope>
    <source>
        <strain evidence="3">Rmic-2018</strain>
    </source>
</reference>
<evidence type="ECO:0000256" key="1">
    <source>
        <dbReference type="SAM" id="MobiDB-lite"/>
    </source>
</evidence>
<proteinExistence type="predicted"/>
<dbReference type="SMART" id="SM00959">
    <property type="entry name" value="Rho_N"/>
    <property type="match status" value="1"/>
</dbReference>
<evidence type="ECO:0000313" key="4">
    <source>
        <dbReference type="Proteomes" id="UP000821866"/>
    </source>
</evidence>
<dbReference type="InterPro" id="IPR011112">
    <property type="entry name" value="Rho-like_N"/>
</dbReference>
<dbReference type="Pfam" id="PF07498">
    <property type="entry name" value="Rho_N"/>
    <property type="match status" value="1"/>
</dbReference>
<dbReference type="InterPro" id="IPR036269">
    <property type="entry name" value="Rho_N_sf"/>
</dbReference>